<proteinExistence type="predicted"/>
<name>A0ABS8QCF4_9BURK</name>
<reference evidence="4" key="1">
    <citation type="submission" date="2021-11" db="EMBL/GenBank/DDBJ databases">
        <title>The complete genome of Massilia sp sp. G4R7.</title>
        <authorList>
            <person name="Liu L."/>
            <person name="Yue J."/>
            <person name="Yuan J."/>
            <person name="Yang F."/>
            <person name="Li L."/>
        </authorList>
    </citation>
    <scope>NUCLEOTIDE SEQUENCE</scope>
    <source>
        <strain evidence="4">G4R7</strain>
    </source>
</reference>
<dbReference type="Gene3D" id="3.50.50.60">
    <property type="entry name" value="FAD/NAD(P)-binding domain"/>
    <property type="match status" value="1"/>
</dbReference>
<evidence type="ECO:0000259" key="3">
    <source>
        <dbReference type="Pfam" id="PF01494"/>
    </source>
</evidence>
<dbReference type="Proteomes" id="UP001179361">
    <property type="component" value="Unassembled WGS sequence"/>
</dbReference>
<dbReference type="InterPro" id="IPR050493">
    <property type="entry name" value="FAD-dep_Monooxygenase_BioMet"/>
</dbReference>
<dbReference type="GO" id="GO:0004497">
    <property type="term" value="F:monooxygenase activity"/>
    <property type="evidence" value="ECO:0007669"/>
    <property type="project" value="UniProtKB-KW"/>
</dbReference>
<feature type="domain" description="FAD-binding" evidence="3">
    <location>
        <begin position="7"/>
        <end position="335"/>
    </location>
</feature>
<keyword evidence="2 4" id="KW-0503">Monooxygenase</keyword>
<keyword evidence="1" id="KW-0560">Oxidoreductase</keyword>
<evidence type="ECO:0000256" key="1">
    <source>
        <dbReference type="ARBA" id="ARBA00023002"/>
    </source>
</evidence>
<evidence type="ECO:0000256" key="2">
    <source>
        <dbReference type="ARBA" id="ARBA00023033"/>
    </source>
</evidence>
<accession>A0ABS8QCF4</accession>
<sequence length="393" mass="42676">MEKSRYRIGIVGAGTAGLATGIAFARLGHEVDVFEKHPALATLGAGVLIQPQGVAALDDLGVGPAFEAASVPVDALVGLNQRGWKLVDIRYRELQARAVSRSALGRVLQQACLQLGVTLRFGADVQAVRTQDERGLVAVDGATRDFDIVVIANGASSHLPADSGLAVPSRPYAWGALWSLIDLPDWYAPTELLQRYRGTRQMFGIMPTERVADALRVSFFWSLHRNAFAAWRETPIEAFKRELLALWPESNPLVERIHSHDQFAFAAYCHARPSRLAEGPIAIVGDAAHAMSPQLGLGTTLAVQDALVLAANVQAHGPAEGLARYSASRLRTVRAYQALSRALTPCFQADSNGLWRDLAFAGSLYLPGTRYLMHRSIAAPRRCVRQAWVAQTE</sequence>
<evidence type="ECO:0000313" key="4">
    <source>
        <dbReference type="EMBL" id="MCD2519450.1"/>
    </source>
</evidence>
<dbReference type="PANTHER" id="PTHR13789:SF309">
    <property type="entry name" value="PUTATIVE (AFU_ORTHOLOGUE AFUA_6G14510)-RELATED"/>
    <property type="match status" value="1"/>
</dbReference>
<organism evidence="4 5">
    <name type="scientific">Massilia phyllostachyos</name>
    <dbReference type="NCBI Taxonomy" id="2898585"/>
    <lineage>
        <taxon>Bacteria</taxon>
        <taxon>Pseudomonadati</taxon>
        <taxon>Pseudomonadota</taxon>
        <taxon>Betaproteobacteria</taxon>
        <taxon>Burkholderiales</taxon>
        <taxon>Oxalobacteraceae</taxon>
        <taxon>Telluria group</taxon>
        <taxon>Massilia</taxon>
    </lineage>
</organism>
<dbReference type="SUPFAM" id="SSF51905">
    <property type="entry name" value="FAD/NAD(P)-binding domain"/>
    <property type="match status" value="1"/>
</dbReference>
<gene>
    <name evidence="4" type="ORF">LQ564_24405</name>
</gene>
<dbReference type="RefSeq" id="WP_231060722.1">
    <property type="nucleotide sequence ID" value="NZ_JAJNOC010000013.1"/>
</dbReference>
<dbReference type="EMBL" id="JAJNOC010000013">
    <property type="protein sequence ID" value="MCD2519450.1"/>
    <property type="molecule type" value="Genomic_DNA"/>
</dbReference>
<protein>
    <submittedName>
        <fullName evidence="4">FAD-dependent monooxygenase</fullName>
    </submittedName>
</protein>
<dbReference type="Pfam" id="PF01494">
    <property type="entry name" value="FAD_binding_3"/>
    <property type="match status" value="1"/>
</dbReference>
<dbReference type="PANTHER" id="PTHR13789">
    <property type="entry name" value="MONOOXYGENASE"/>
    <property type="match status" value="1"/>
</dbReference>
<dbReference type="InterPro" id="IPR002938">
    <property type="entry name" value="FAD-bd"/>
</dbReference>
<dbReference type="InterPro" id="IPR036188">
    <property type="entry name" value="FAD/NAD-bd_sf"/>
</dbReference>
<dbReference type="Gene3D" id="3.30.9.10">
    <property type="entry name" value="D-Amino Acid Oxidase, subunit A, domain 2"/>
    <property type="match status" value="1"/>
</dbReference>
<dbReference type="PRINTS" id="PR00420">
    <property type="entry name" value="RNGMNOXGNASE"/>
</dbReference>
<comment type="caution">
    <text evidence="4">The sequence shown here is derived from an EMBL/GenBank/DDBJ whole genome shotgun (WGS) entry which is preliminary data.</text>
</comment>
<evidence type="ECO:0000313" key="5">
    <source>
        <dbReference type="Proteomes" id="UP001179361"/>
    </source>
</evidence>
<keyword evidence="5" id="KW-1185">Reference proteome</keyword>